<feature type="repeat" description="TPR" evidence="3">
    <location>
        <begin position="134"/>
        <end position="167"/>
    </location>
</feature>
<keyword evidence="1" id="KW-0677">Repeat</keyword>
<name>A0ABV4MI30_9VIBR</name>
<dbReference type="Gene3D" id="1.25.40.10">
    <property type="entry name" value="Tetratricopeptide repeat domain"/>
    <property type="match status" value="1"/>
</dbReference>
<keyword evidence="6" id="KW-1185">Reference proteome</keyword>
<reference evidence="5 6" key="1">
    <citation type="submission" date="2024-06" db="EMBL/GenBank/DDBJ databases">
        <authorList>
            <person name="Steensen K."/>
            <person name="Seneca J."/>
            <person name="Bartlau N."/>
            <person name="Yu A.X."/>
            <person name="Polz M.F."/>
        </authorList>
    </citation>
    <scope>NUCLEOTIDE SEQUENCE [LARGE SCALE GENOMIC DNA]</scope>
    <source>
        <strain evidence="5 6">1F146</strain>
    </source>
</reference>
<evidence type="ECO:0000313" key="6">
    <source>
        <dbReference type="Proteomes" id="UP001569151"/>
    </source>
</evidence>
<evidence type="ECO:0000313" key="5">
    <source>
        <dbReference type="EMBL" id="MEZ8209196.1"/>
    </source>
</evidence>
<dbReference type="PROSITE" id="PS50005">
    <property type="entry name" value="TPR"/>
    <property type="match status" value="2"/>
</dbReference>
<keyword evidence="4" id="KW-0732">Signal</keyword>
<dbReference type="PANTHER" id="PTHR45586:SF1">
    <property type="entry name" value="LIPOPOLYSACCHARIDE ASSEMBLY PROTEIN B"/>
    <property type="match status" value="1"/>
</dbReference>
<evidence type="ECO:0000256" key="2">
    <source>
        <dbReference type="ARBA" id="ARBA00022803"/>
    </source>
</evidence>
<dbReference type="SMART" id="SM00028">
    <property type="entry name" value="TPR"/>
    <property type="match status" value="4"/>
</dbReference>
<dbReference type="PROSITE" id="PS51257">
    <property type="entry name" value="PROKAR_LIPOPROTEIN"/>
    <property type="match status" value="1"/>
</dbReference>
<gene>
    <name evidence="5" type="primary">pilW</name>
    <name evidence="5" type="ORF">ACED39_10440</name>
</gene>
<dbReference type="RefSeq" id="WP_371718784.1">
    <property type="nucleotide sequence ID" value="NZ_JBGOOF010000013.1"/>
</dbReference>
<dbReference type="InterPro" id="IPR011990">
    <property type="entry name" value="TPR-like_helical_dom_sf"/>
</dbReference>
<accession>A0ABV4MI30</accession>
<dbReference type="SUPFAM" id="SSF48452">
    <property type="entry name" value="TPR-like"/>
    <property type="match status" value="1"/>
</dbReference>
<dbReference type="InterPro" id="IPR051012">
    <property type="entry name" value="CellSynth/LPSAsmb/PSIAsmb"/>
</dbReference>
<feature type="signal peptide" evidence="4">
    <location>
        <begin position="1"/>
        <end position="17"/>
    </location>
</feature>
<evidence type="ECO:0000256" key="4">
    <source>
        <dbReference type="SAM" id="SignalP"/>
    </source>
</evidence>
<organism evidence="5 6">
    <name type="scientific">Vibrio bivalvicida</name>
    <dbReference type="NCBI Taxonomy" id="1276888"/>
    <lineage>
        <taxon>Bacteria</taxon>
        <taxon>Pseudomonadati</taxon>
        <taxon>Pseudomonadota</taxon>
        <taxon>Gammaproteobacteria</taxon>
        <taxon>Vibrionales</taxon>
        <taxon>Vibrionaceae</taxon>
        <taxon>Vibrio</taxon>
        <taxon>Vibrio oreintalis group</taxon>
    </lineage>
</organism>
<dbReference type="InterPro" id="IPR013360">
    <property type="entry name" value="Pilus_4_PilW"/>
</dbReference>
<dbReference type="InterPro" id="IPR019734">
    <property type="entry name" value="TPR_rpt"/>
</dbReference>
<comment type="caution">
    <text evidence="5">The sequence shown here is derived from an EMBL/GenBank/DDBJ whole genome shotgun (WGS) entry which is preliminary data.</text>
</comment>
<protein>
    <submittedName>
        <fullName evidence="5">Type IV pilus biogenesis/stability protein PilW</fullName>
    </submittedName>
</protein>
<evidence type="ECO:0000256" key="3">
    <source>
        <dbReference type="PROSITE-ProRule" id="PRU00339"/>
    </source>
</evidence>
<dbReference type="Pfam" id="PF14559">
    <property type="entry name" value="TPR_19"/>
    <property type="match status" value="2"/>
</dbReference>
<dbReference type="Proteomes" id="UP001569151">
    <property type="component" value="Unassembled WGS sequence"/>
</dbReference>
<evidence type="ECO:0000256" key="1">
    <source>
        <dbReference type="ARBA" id="ARBA00022737"/>
    </source>
</evidence>
<feature type="repeat" description="TPR" evidence="3">
    <location>
        <begin position="30"/>
        <end position="63"/>
    </location>
</feature>
<feature type="chain" id="PRO_5045258372" evidence="4">
    <location>
        <begin position="18"/>
        <end position="232"/>
    </location>
</feature>
<sequence>MRLISLALSLILSGCMAPTLHEISDARQRSEARIALGVGYLEKGNMLKARENLEQAIEHAPNYYRAQLALAHYYEQVGELNSAEHLYNLAFKQHPKNGNVLNNYGTFLCKQGHYARADQYFKQAIAQPYYYLSSASYENAALCALKNQQTAQAIRYFKRALDYDPDRPRSLLTLAKLEIEAGSFNDARLRLLKFQQRYGLQKPSLRLLVELERKAGNPMLERQYKQKLENMS</sequence>
<dbReference type="EMBL" id="JBGOOS010000012">
    <property type="protein sequence ID" value="MEZ8209196.1"/>
    <property type="molecule type" value="Genomic_DNA"/>
</dbReference>
<dbReference type="NCBIfam" id="TIGR02521">
    <property type="entry name" value="type_IV_pilW"/>
    <property type="match status" value="1"/>
</dbReference>
<proteinExistence type="predicted"/>
<keyword evidence="2 3" id="KW-0802">TPR repeat</keyword>
<dbReference type="PANTHER" id="PTHR45586">
    <property type="entry name" value="TPR REPEAT-CONTAINING PROTEIN PA4667"/>
    <property type="match status" value="1"/>
</dbReference>